<proteinExistence type="predicted"/>
<gene>
    <name evidence="5" type="ORF">STAS_12406</name>
</gene>
<dbReference type="OrthoDB" id="1910725at2759"/>
<dbReference type="UniPathway" id="UPA00193"/>
<dbReference type="InterPro" id="IPR015421">
    <property type="entry name" value="PyrdxlP-dep_Trfase_major"/>
</dbReference>
<dbReference type="GO" id="GO:0019264">
    <property type="term" value="P:glycine biosynthetic process from serine"/>
    <property type="evidence" value="ECO:0007669"/>
    <property type="project" value="TreeGrafter"/>
</dbReference>
<dbReference type="Gene3D" id="3.40.640.10">
    <property type="entry name" value="Type I PLP-dependent aspartate aminotransferase-like (Major domain)"/>
    <property type="match status" value="1"/>
</dbReference>
<evidence type="ECO:0000256" key="2">
    <source>
        <dbReference type="ARBA" id="ARBA00001933"/>
    </source>
</evidence>
<reference evidence="6" key="1">
    <citation type="journal article" date="2019" name="Curr. Biol.">
        <title>Genome Sequence of Striga asiatica Provides Insight into the Evolution of Plant Parasitism.</title>
        <authorList>
            <person name="Yoshida S."/>
            <person name="Kim S."/>
            <person name="Wafula E.K."/>
            <person name="Tanskanen J."/>
            <person name="Kim Y.M."/>
            <person name="Honaas L."/>
            <person name="Yang Z."/>
            <person name="Spallek T."/>
            <person name="Conn C.E."/>
            <person name="Ichihashi Y."/>
            <person name="Cheong K."/>
            <person name="Cui S."/>
            <person name="Der J.P."/>
            <person name="Gundlach H."/>
            <person name="Jiao Y."/>
            <person name="Hori C."/>
            <person name="Ishida J.K."/>
            <person name="Kasahara H."/>
            <person name="Kiba T."/>
            <person name="Kim M.S."/>
            <person name="Koo N."/>
            <person name="Laohavisit A."/>
            <person name="Lee Y.H."/>
            <person name="Lumba S."/>
            <person name="McCourt P."/>
            <person name="Mortimer J.C."/>
            <person name="Mutuku J.M."/>
            <person name="Nomura T."/>
            <person name="Sasaki-Sekimoto Y."/>
            <person name="Seto Y."/>
            <person name="Wang Y."/>
            <person name="Wakatake T."/>
            <person name="Sakakibara H."/>
            <person name="Demura T."/>
            <person name="Yamaguchi S."/>
            <person name="Yoneyama K."/>
            <person name="Manabe R.I."/>
            <person name="Nelson D.C."/>
            <person name="Schulman A.H."/>
            <person name="Timko M.P."/>
            <person name="dePamphilis C.W."/>
            <person name="Choi D."/>
            <person name="Shirasu K."/>
        </authorList>
    </citation>
    <scope>NUCLEOTIDE SEQUENCE [LARGE SCALE GENOMIC DNA]</scope>
    <source>
        <strain evidence="6">cv. UVA1</strain>
    </source>
</reference>
<keyword evidence="5" id="KW-0489">Methyltransferase</keyword>
<dbReference type="Pfam" id="PF00464">
    <property type="entry name" value="SHMT"/>
    <property type="match status" value="1"/>
</dbReference>
<dbReference type="GO" id="GO:0030170">
    <property type="term" value="F:pyridoxal phosphate binding"/>
    <property type="evidence" value="ECO:0007669"/>
    <property type="project" value="TreeGrafter"/>
</dbReference>
<dbReference type="InterPro" id="IPR015424">
    <property type="entry name" value="PyrdxlP-dep_Trfase"/>
</dbReference>
<evidence type="ECO:0000256" key="3">
    <source>
        <dbReference type="ARBA" id="ARBA00022898"/>
    </source>
</evidence>
<sequence length="114" mass="13218">MAVSLPYKMDKKTGYIDYDRLEVRAMNFRPKMIICGARAYLRNWDYKRFRDIADKYRALLLCDMAHISGLVAAQETTNPCGYCDWVTTTTHKSLRGPRADMIFYREGPKPAKKG</sequence>
<dbReference type="EMBL" id="BKCP01005072">
    <property type="protein sequence ID" value="GER36086.1"/>
    <property type="molecule type" value="Genomic_DNA"/>
</dbReference>
<name>A0A5A7PTZ0_STRAF</name>
<organism evidence="5 6">
    <name type="scientific">Striga asiatica</name>
    <name type="common">Asiatic witchweed</name>
    <name type="synonym">Buchnera asiatica</name>
    <dbReference type="NCBI Taxonomy" id="4170"/>
    <lineage>
        <taxon>Eukaryota</taxon>
        <taxon>Viridiplantae</taxon>
        <taxon>Streptophyta</taxon>
        <taxon>Embryophyta</taxon>
        <taxon>Tracheophyta</taxon>
        <taxon>Spermatophyta</taxon>
        <taxon>Magnoliopsida</taxon>
        <taxon>eudicotyledons</taxon>
        <taxon>Gunneridae</taxon>
        <taxon>Pentapetalae</taxon>
        <taxon>asterids</taxon>
        <taxon>lamiids</taxon>
        <taxon>Lamiales</taxon>
        <taxon>Orobanchaceae</taxon>
        <taxon>Buchnereae</taxon>
        <taxon>Striga</taxon>
    </lineage>
</organism>
<dbReference type="Proteomes" id="UP000325081">
    <property type="component" value="Unassembled WGS sequence"/>
</dbReference>
<comment type="caution">
    <text evidence="5">The sequence shown here is derived from an EMBL/GenBank/DDBJ whole genome shotgun (WGS) entry which is preliminary data.</text>
</comment>
<accession>A0A5A7PTZ0</accession>
<comment type="catalytic activity">
    <reaction evidence="1">
        <text>(6R)-5,10-methylene-5,6,7,8-tetrahydrofolate + glycine + H2O = (6S)-5,6,7,8-tetrahydrofolate + L-serine</text>
        <dbReference type="Rhea" id="RHEA:15481"/>
        <dbReference type="ChEBI" id="CHEBI:15377"/>
        <dbReference type="ChEBI" id="CHEBI:15636"/>
        <dbReference type="ChEBI" id="CHEBI:33384"/>
        <dbReference type="ChEBI" id="CHEBI:57305"/>
        <dbReference type="ChEBI" id="CHEBI:57453"/>
        <dbReference type="EC" id="2.1.2.1"/>
    </reaction>
</comment>
<dbReference type="InterPro" id="IPR049943">
    <property type="entry name" value="Ser_HO-MeTrfase-like"/>
</dbReference>
<dbReference type="PANTHER" id="PTHR11680">
    <property type="entry name" value="SERINE HYDROXYMETHYLTRANSFERASE"/>
    <property type="match status" value="1"/>
</dbReference>
<dbReference type="GO" id="GO:0005739">
    <property type="term" value="C:mitochondrion"/>
    <property type="evidence" value="ECO:0007669"/>
    <property type="project" value="TreeGrafter"/>
</dbReference>
<dbReference type="GO" id="GO:0004372">
    <property type="term" value="F:glycine hydroxymethyltransferase activity"/>
    <property type="evidence" value="ECO:0007669"/>
    <property type="project" value="UniProtKB-EC"/>
</dbReference>
<evidence type="ECO:0000256" key="1">
    <source>
        <dbReference type="ARBA" id="ARBA00001528"/>
    </source>
</evidence>
<keyword evidence="6" id="KW-1185">Reference proteome</keyword>
<dbReference type="AlphaFoldDB" id="A0A5A7PTZ0"/>
<dbReference type="SUPFAM" id="SSF53383">
    <property type="entry name" value="PLP-dependent transferases"/>
    <property type="match status" value="1"/>
</dbReference>
<keyword evidence="5" id="KW-0808">Transferase</keyword>
<dbReference type="GO" id="GO:0008168">
    <property type="term" value="F:methyltransferase activity"/>
    <property type="evidence" value="ECO:0007669"/>
    <property type="project" value="UniProtKB-KW"/>
</dbReference>
<keyword evidence="3" id="KW-0663">Pyridoxal phosphate</keyword>
<dbReference type="GO" id="GO:0032259">
    <property type="term" value="P:methylation"/>
    <property type="evidence" value="ECO:0007669"/>
    <property type="project" value="UniProtKB-KW"/>
</dbReference>
<comment type="cofactor">
    <cofactor evidence="2">
        <name>pyridoxal 5'-phosphate</name>
        <dbReference type="ChEBI" id="CHEBI:597326"/>
    </cofactor>
</comment>
<evidence type="ECO:0000313" key="6">
    <source>
        <dbReference type="Proteomes" id="UP000325081"/>
    </source>
</evidence>
<evidence type="ECO:0000259" key="4">
    <source>
        <dbReference type="Pfam" id="PF00464"/>
    </source>
</evidence>
<dbReference type="PANTHER" id="PTHR11680:SF33">
    <property type="entry name" value="SERINE HYDROXYMETHYLTRANSFERASE"/>
    <property type="match status" value="1"/>
</dbReference>
<evidence type="ECO:0000313" key="5">
    <source>
        <dbReference type="EMBL" id="GER36086.1"/>
    </source>
</evidence>
<protein>
    <submittedName>
        <fullName evidence="5">Serine hydroxymethyltransferase</fullName>
    </submittedName>
</protein>
<feature type="domain" description="Serine hydroxymethyltransferase-like" evidence="4">
    <location>
        <begin position="4"/>
        <end position="111"/>
    </location>
</feature>
<dbReference type="InterPro" id="IPR039429">
    <property type="entry name" value="SHMT-like_dom"/>
</dbReference>
<dbReference type="GO" id="GO:0035999">
    <property type="term" value="P:tetrahydrofolate interconversion"/>
    <property type="evidence" value="ECO:0007669"/>
    <property type="project" value="UniProtKB-UniPathway"/>
</dbReference>